<proteinExistence type="predicted"/>
<evidence type="ECO:0000256" key="1">
    <source>
        <dbReference type="SAM" id="MobiDB-lite"/>
    </source>
</evidence>
<feature type="compositionally biased region" description="Basic and acidic residues" evidence="1">
    <location>
        <begin position="215"/>
        <end position="225"/>
    </location>
</feature>
<dbReference type="SUPFAM" id="SSF54695">
    <property type="entry name" value="POZ domain"/>
    <property type="match status" value="1"/>
</dbReference>
<gene>
    <name evidence="3" type="ORF">BT67DRAFT_385146</name>
</gene>
<comment type="caution">
    <text evidence="3">The sequence shown here is derived from an EMBL/GenBank/DDBJ whole genome shotgun (WGS) entry which is preliminary data.</text>
</comment>
<dbReference type="InterPro" id="IPR000210">
    <property type="entry name" value="BTB/POZ_dom"/>
</dbReference>
<dbReference type="Pfam" id="PF00651">
    <property type="entry name" value="BTB"/>
    <property type="match status" value="1"/>
</dbReference>
<feature type="compositionally biased region" description="Basic and acidic residues" evidence="1">
    <location>
        <begin position="25"/>
        <end position="36"/>
    </location>
</feature>
<feature type="compositionally biased region" description="Basic and acidic residues" evidence="1">
    <location>
        <begin position="176"/>
        <end position="185"/>
    </location>
</feature>
<feature type="region of interest" description="Disordered" evidence="1">
    <location>
        <begin position="1"/>
        <end position="46"/>
    </location>
</feature>
<sequence>MSEAPRAASPRADRPAASAPAAAPAERDGSSSRRGEGSSSSSDTRTLADVLRERSATVPEVVVLDSIPSGTIRCQEVLDPKEDLWLSTADGRYNAPVIPLHVGEAPYIETFYVHKPILLQSEYFETALCGDFRESDAQAIHLPEENPAIFHFLVAYLYEGRYEPIRPIASVLIPDQDKGKGHAGAETDAESGSESGSSVGSDLSARSRRRRDRRRRQEDRHWERMRQKHPGMHRPNCNCPQCLAAAGPP</sequence>
<evidence type="ECO:0000313" key="4">
    <source>
        <dbReference type="Proteomes" id="UP001304895"/>
    </source>
</evidence>
<keyword evidence="4" id="KW-1185">Reference proteome</keyword>
<protein>
    <recommendedName>
        <fullName evidence="2">BTB domain-containing protein</fullName>
    </recommendedName>
</protein>
<dbReference type="InterPro" id="IPR011333">
    <property type="entry name" value="SKP1/BTB/POZ_sf"/>
</dbReference>
<organism evidence="3 4">
    <name type="scientific">Trichocladium antarcticum</name>
    <dbReference type="NCBI Taxonomy" id="1450529"/>
    <lineage>
        <taxon>Eukaryota</taxon>
        <taxon>Fungi</taxon>
        <taxon>Dikarya</taxon>
        <taxon>Ascomycota</taxon>
        <taxon>Pezizomycotina</taxon>
        <taxon>Sordariomycetes</taxon>
        <taxon>Sordariomycetidae</taxon>
        <taxon>Sordariales</taxon>
        <taxon>Chaetomiaceae</taxon>
        <taxon>Trichocladium</taxon>
    </lineage>
</organism>
<feature type="domain" description="BTB" evidence="2">
    <location>
        <begin position="96"/>
        <end position="166"/>
    </location>
</feature>
<reference evidence="3" key="1">
    <citation type="journal article" date="2023" name="Mol. Phylogenet. Evol.">
        <title>Genome-scale phylogeny and comparative genomics of the fungal order Sordariales.</title>
        <authorList>
            <person name="Hensen N."/>
            <person name="Bonometti L."/>
            <person name="Westerberg I."/>
            <person name="Brannstrom I.O."/>
            <person name="Guillou S."/>
            <person name="Cros-Aarteil S."/>
            <person name="Calhoun S."/>
            <person name="Haridas S."/>
            <person name="Kuo A."/>
            <person name="Mondo S."/>
            <person name="Pangilinan J."/>
            <person name="Riley R."/>
            <person name="LaButti K."/>
            <person name="Andreopoulos B."/>
            <person name="Lipzen A."/>
            <person name="Chen C."/>
            <person name="Yan M."/>
            <person name="Daum C."/>
            <person name="Ng V."/>
            <person name="Clum A."/>
            <person name="Steindorff A."/>
            <person name="Ohm R.A."/>
            <person name="Martin F."/>
            <person name="Silar P."/>
            <person name="Natvig D.O."/>
            <person name="Lalanne C."/>
            <person name="Gautier V."/>
            <person name="Ament-Velasquez S.L."/>
            <person name="Kruys A."/>
            <person name="Hutchinson M.I."/>
            <person name="Powell A.J."/>
            <person name="Barry K."/>
            <person name="Miller A.N."/>
            <person name="Grigoriev I.V."/>
            <person name="Debuchy R."/>
            <person name="Gladieux P."/>
            <person name="Hiltunen Thoren M."/>
            <person name="Johannesson H."/>
        </authorList>
    </citation>
    <scope>NUCLEOTIDE SEQUENCE</scope>
    <source>
        <strain evidence="3">CBS 123565</strain>
    </source>
</reference>
<dbReference type="AlphaFoldDB" id="A0AAN6UG85"/>
<dbReference type="Proteomes" id="UP001304895">
    <property type="component" value="Unassembled WGS sequence"/>
</dbReference>
<feature type="non-terminal residue" evidence="3">
    <location>
        <position position="249"/>
    </location>
</feature>
<feature type="compositionally biased region" description="Low complexity" evidence="1">
    <location>
        <begin position="186"/>
        <end position="204"/>
    </location>
</feature>
<evidence type="ECO:0000259" key="2">
    <source>
        <dbReference type="PROSITE" id="PS50097"/>
    </source>
</evidence>
<dbReference type="PROSITE" id="PS50097">
    <property type="entry name" value="BTB"/>
    <property type="match status" value="1"/>
</dbReference>
<name>A0AAN6UG85_9PEZI</name>
<dbReference type="EMBL" id="MU853417">
    <property type="protein sequence ID" value="KAK4132447.1"/>
    <property type="molecule type" value="Genomic_DNA"/>
</dbReference>
<evidence type="ECO:0000313" key="3">
    <source>
        <dbReference type="EMBL" id="KAK4132447.1"/>
    </source>
</evidence>
<dbReference type="PANTHER" id="PTHR47843:SF6">
    <property type="entry name" value="BTB DOMAIN-CONTAINING PROTEIN"/>
    <property type="match status" value="1"/>
</dbReference>
<feature type="region of interest" description="Disordered" evidence="1">
    <location>
        <begin position="176"/>
        <end position="249"/>
    </location>
</feature>
<reference evidence="3" key="2">
    <citation type="submission" date="2023-05" db="EMBL/GenBank/DDBJ databases">
        <authorList>
            <consortium name="Lawrence Berkeley National Laboratory"/>
            <person name="Steindorff A."/>
            <person name="Hensen N."/>
            <person name="Bonometti L."/>
            <person name="Westerberg I."/>
            <person name="Brannstrom I.O."/>
            <person name="Guillou S."/>
            <person name="Cros-Aarteil S."/>
            <person name="Calhoun S."/>
            <person name="Haridas S."/>
            <person name="Kuo A."/>
            <person name="Mondo S."/>
            <person name="Pangilinan J."/>
            <person name="Riley R."/>
            <person name="Labutti K."/>
            <person name="Andreopoulos B."/>
            <person name="Lipzen A."/>
            <person name="Chen C."/>
            <person name="Yanf M."/>
            <person name="Daum C."/>
            <person name="Ng V."/>
            <person name="Clum A."/>
            <person name="Ohm R."/>
            <person name="Martin F."/>
            <person name="Silar P."/>
            <person name="Natvig D."/>
            <person name="Lalanne C."/>
            <person name="Gautier V."/>
            <person name="Ament-Velasquez S.L."/>
            <person name="Kruys A."/>
            <person name="Hutchinson M.I."/>
            <person name="Powell A.J."/>
            <person name="Barry K."/>
            <person name="Miller A.N."/>
            <person name="Grigoriev I.V."/>
            <person name="Debuchy R."/>
            <person name="Gladieux P."/>
            <person name="Thoren M.H."/>
            <person name="Johannesson H."/>
        </authorList>
    </citation>
    <scope>NUCLEOTIDE SEQUENCE</scope>
    <source>
        <strain evidence="3">CBS 123565</strain>
    </source>
</reference>
<dbReference type="PANTHER" id="PTHR47843">
    <property type="entry name" value="BTB DOMAIN-CONTAINING PROTEIN-RELATED"/>
    <property type="match status" value="1"/>
</dbReference>
<feature type="compositionally biased region" description="Low complexity" evidence="1">
    <location>
        <begin position="1"/>
        <end position="24"/>
    </location>
</feature>
<dbReference type="CDD" id="cd18186">
    <property type="entry name" value="BTB_POZ_ZBTB_KLHL-like"/>
    <property type="match status" value="1"/>
</dbReference>
<accession>A0AAN6UG85</accession>
<dbReference type="Gene3D" id="3.30.710.10">
    <property type="entry name" value="Potassium Channel Kv1.1, Chain A"/>
    <property type="match status" value="1"/>
</dbReference>